<keyword evidence="1" id="KW-0472">Membrane</keyword>
<feature type="transmembrane region" description="Helical" evidence="1">
    <location>
        <begin position="280"/>
        <end position="299"/>
    </location>
</feature>
<dbReference type="PANTHER" id="PTHR42101">
    <property type="entry name" value="CHROMOSOME 16, WHOLE GENOME SHOTGUN SEQUENCE"/>
    <property type="match status" value="1"/>
</dbReference>
<dbReference type="AlphaFoldDB" id="A0AAD6G3W6"/>
<keyword evidence="1" id="KW-1133">Transmembrane helix</keyword>
<feature type="transmembrane region" description="Helical" evidence="1">
    <location>
        <begin position="182"/>
        <end position="203"/>
    </location>
</feature>
<feature type="transmembrane region" description="Helical" evidence="1">
    <location>
        <begin position="532"/>
        <end position="552"/>
    </location>
</feature>
<evidence type="ECO:0008006" key="4">
    <source>
        <dbReference type="Google" id="ProtNLM"/>
    </source>
</evidence>
<dbReference type="GeneID" id="81598583"/>
<accession>A0AAD6G3W6</accession>
<protein>
    <recommendedName>
        <fullName evidence="4">Low temperature requirement A</fullName>
    </recommendedName>
</protein>
<reference evidence="2" key="2">
    <citation type="journal article" date="2023" name="IMA Fungus">
        <title>Comparative genomic study of the Penicillium genus elucidates a diverse pangenome and 15 lateral gene transfer events.</title>
        <authorList>
            <person name="Petersen C."/>
            <person name="Sorensen T."/>
            <person name="Nielsen M.R."/>
            <person name="Sondergaard T.E."/>
            <person name="Sorensen J.L."/>
            <person name="Fitzpatrick D.A."/>
            <person name="Frisvad J.C."/>
            <person name="Nielsen K.L."/>
        </authorList>
    </citation>
    <scope>NUCLEOTIDE SEQUENCE</scope>
    <source>
        <strain evidence="2">IBT 16125</strain>
    </source>
</reference>
<feature type="transmembrane region" description="Helical" evidence="1">
    <location>
        <begin position="462"/>
        <end position="486"/>
    </location>
</feature>
<name>A0AAD6G3W6_9EURO</name>
<dbReference type="EMBL" id="JAPVEA010000005">
    <property type="protein sequence ID" value="KAJ5454002.1"/>
    <property type="molecule type" value="Genomic_DNA"/>
</dbReference>
<dbReference type="InterPro" id="IPR010640">
    <property type="entry name" value="Low_temperature_requirement_A"/>
</dbReference>
<dbReference type="RefSeq" id="XP_056766958.1">
    <property type="nucleotide sequence ID" value="XM_056908340.1"/>
</dbReference>
<dbReference type="Proteomes" id="UP001213681">
    <property type="component" value="Unassembled WGS sequence"/>
</dbReference>
<organism evidence="2 3">
    <name type="scientific">Penicillium daleae</name>
    <dbReference type="NCBI Taxonomy" id="63821"/>
    <lineage>
        <taxon>Eukaryota</taxon>
        <taxon>Fungi</taxon>
        <taxon>Dikarya</taxon>
        <taxon>Ascomycota</taxon>
        <taxon>Pezizomycotina</taxon>
        <taxon>Eurotiomycetes</taxon>
        <taxon>Eurotiomycetidae</taxon>
        <taxon>Eurotiales</taxon>
        <taxon>Aspergillaceae</taxon>
        <taxon>Penicillium</taxon>
    </lineage>
</organism>
<comment type="caution">
    <text evidence="2">The sequence shown here is derived from an EMBL/GenBank/DDBJ whole genome shotgun (WGS) entry which is preliminary data.</text>
</comment>
<gene>
    <name evidence="2" type="ORF">N7458_004958</name>
</gene>
<feature type="transmembrane region" description="Helical" evidence="1">
    <location>
        <begin position="247"/>
        <end position="268"/>
    </location>
</feature>
<dbReference type="PANTHER" id="PTHR42101:SF1">
    <property type="entry name" value="LOW TEMPERATURE REQUIREMENT A"/>
    <property type="match status" value="1"/>
</dbReference>
<evidence type="ECO:0000256" key="1">
    <source>
        <dbReference type="SAM" id="Phobius"/>
    </source>
</evidence>
<sequence length="555" mass="62892">MAPSRFFSIFRQPYRVSNQEKQSPSRYHGLPWIASPVSQAEDGFHFYRHSDATPMELFFDLFFVANLSTFTATHQINNVHALCAYIEFLGVIWFTWLQVTLFDVRFARDSVFERGCKAIQLGAMVGFASAGSRFSTTVREENAWAFQSLTLILAGSRALLAIQYTVNVSFLRHSMRPAARGVAYTALVFWAATLFYVAMYFAFSGRNGLRARVWSVWFVLFGVEMWTVTWLSLAYPDIGFKDTHLNTRMGLLTLIIIGEGVIAITRIVNKTVRPGGWTKWSFVHILGVTTNVYLIWQGYFDISPRHQLGKVKQQLWAQLHFPFHVVLILLLEGSQILALTLDVTLKLRYLGETLLFVCEKPRPSTARAVALIRSTIDDMEIPFSRGATQEWAAISSLLEALAVQPLCPDRETFDYEYTADLFNDLTGNVTAALFSSMEILPSKKVDISLLTNQQLLEMYMKLLAFVYIYFFVVASVSMGLLAAFQVLSRRHEIHFHRNVSMTVRTILAISLASLVSFASYFPLAYSFMTSPIILYAFTLTLLCGKFSFPASVSDH</sequence>
<proteinExistence type="predicted"/>
<keyword evidence="1" id="KW-0812">Transmembrane</keyword>
<evidence type="ECO:0000313" key="3">
    <source>
        <dbReference type="Proteomes" id="UP001213681"/>
    </source>
</evidence>
<evidence type="ECO:0000313" key="2">
    <source>
        <dbReference type="EMBL" id="KAJ5454002.1"/>
    </source>
</evidence>
<dbReference type="Pfam" id="PF06772">
    <property type="entry name" value="LtrA"/>
    <property type="match status" value="1"/>
</dbReference>
<feature type="transmembrane region" description="Helical" evidence="1">
    <location>
        <begin position="506"/>
        <end position="525"/>
    </location>
</feature>
<feature type="transmembrane region" description="Helical" evidence="1">
    <location>
        <begin position="319"/>
        <end position="341"/>
    </location>
</feature>
<feature type="transmembrane region" description="Helical" evidence="1">
    <location>
        <begin position="215"/>
        <end position="235"/>
    </location>
</feature>
<reference evidence="2" key="1">
    <citation type="submission" date="2022-12" db="EMBL/GenBank/DDBJ databases">
        <authorList>
            <person name="Petersen C."/>
        </authorList>
    </citation>
    <scope>NUCLEOTIDE SEQUENCE</scope>
    <source>
        <strain evidence="2">IBT 16125</strain>
    </source>
</reference>
<keyword evidence="3" id="KW-1185">Reference proteome</keyword>